<reference evidence="2" key="1">
    <citation type="submission" date="2021-04" db="EMBL/GenBank/DDBJ databases">
        <authorList>
            <consortium name="Molecular Ecology Group"/>
        </authorList>
    </citation>
    <scope>NUCLEOTIDE SEQUENCE</scope>
</reference>
<organism evidence="2 3">
    <name type="scientific">Candidula unifasciata</name>
    <dbReference type="NCBI Taxonomy" id="100452"/>
    <lineage>
        <taxon>Eukaryota</taxon>
        <taxon>Metazoa</taxon>
        <taxon>Spiralia</taxon>
        <taxon>Lophotrochozoa</taxon>
        <taxon>Mollusca</taxon>
        <taxon>Gastropoda</taxon>
        <taxon>Heterobranchia</taxon>
        <taxon>Euthyneura</taxon>
        <taxon>Panpulmonata</taxon>
        <taxon>Eupulmonata</taxon>
        <taxon>Stylommatophora</taxon>
        <taxon>Helicina</taxon>
        <taxon>Helicoidea</taxon>
        <taxon>Geomitridae</taxon>
        <taxon>Candidula</taxon>
    </lineage>
</organism>
<evidence type="ECO:0000256" key="1">
    <source>
        <dbReference type="SAM" id="MobiDB-lite"/>
    </source>
</evidence>
<proteinExistence type="predicted"/>
<accession>A0A8S3ZMS7</accession>
<feature type="region of interest" description="Disordered" evidence="1">
    <location>
        <begin position="34"/>
        <end position="59"/>
    </location>
</feature>
<feature type="compositionally biased region" description="Polar residues" evidence="1">
    <location>
        <begin position="34"/>
        <end position="52"/>
    </location>
</feature>
<dbReference type="OrthoDB" id="6158631at2759"/>
<comment type="caution">
    <text evidence="2">The sequence shown here is derived from an EMBL/GenBank/DDBJ whole genome shotgun (WGS) entry which is preliminary data.</text>
</comment>
<protein>
    <submittedName>
        <fullName evidence="2">Uncharacterized protein</fullName>
    </submittedName>
</protein>
<feature type="non-terminal residue" evidence="2">
    <location>
        <position position="140"/>
    </location>
</feature>
<evidence type="ECO:0000313" key="2">
    <source>
        <dbReference type="EMBL" id="CAG5128602.1"/>
    </source>
</evidence>
<name>A0A8S3ZMS7_9EUPU</name>
<sequence>DTLKEEDTSPSSSSQVSINTATATFAATTDEHIITSSTKSCGDRTPSSSPPLSTVKHKQIVDSPPDDVRAFFGHPLTRASNALNGDDADNNADSEALLHEYISLSTAESEELKTTEKLPAFLEIIKLVSLVHFSVNVVLP</sequence>
<evidence type="ECO:0000313" key="3">
    <source>
        <dbReference type="Proteomes" id="UP000678393"/>
    </source>
</evidence>
<gene>
    <name evidence="2" type="ORF">CUNI_LOCUS14160</name>
</gene>
<keyword evidence="3" id="KW-1185">Reference proteome</keyword>
<dbReference type="AlphaFoldDB" id="A0A8S3ZMS7"/>
<dbReference type="EMBL" id="CAJHNH020003134">
    <property type="protein sequence ID" value="CAG5128602.1"/>
    <property type="molecule type" value="Genomic_DNA"/>
</dbReference>
<dbReference type="Proteomes" id="UP000678393">
    <property type="component" value="Unassembled WGS sequence"/>
</dbReference>